<evidence type="ECO:0000256" key="1">
    <source>
        <dbReference type="SAM" id="SignalP"/>
    </source>
</evidence>
<feature type="signal peptide" evidence="1">
    <location>
        <begin position="1"/>
        <end position="21"/>
    </location>
</feature>
<reference evidence="2 3" key="1">
    <citation type="submission" date="2015-10" db="EMBL/GenBank/DDBJ databases">
        <title>Metagenome-Assembled Genomes uncover a global brackish microbiome.</title>
        <authorList>
            <person name="Hugerth L.W."/>
            <person name="Larsson J."/>
            <person name="Alneberg J."/>
            <person name="Lindh M.V."/>
            <person name="Legrand C."/>
            <person name="Pinhassi J."/>
            <person name="Andersson A.F."/>
        </authorList>
    </citation>
    <scope>NUCLEOTIDE SEQUENCE [LARGE SCALE GENOMIC DNA]</scope>
    <source>
        <strain evidence="2">BACL26 MAG-121220-bin70</strain>
    </source>
</reference>
<sequence>MLMRFARYSLAMLLLALAPVAAGQMAPTEGSGTQQSNDDVFSDELIFEGDLFNDDLFGDAFDGTEDSKEASWLDGFTLRLSQQLFWQVNNHSVEPLPGLRIPKDADLENNRLGLNFKYQNAFAPGWLLQSTGQARWYWKDDYEYQANNDNIDSEYRINELYLQRSFGQQSIKFGRQTVVWGETVGNSVLDVINHTEFRDFTIIDIEDARLNQWMLVWDVFSNGSQWSSFINLYPEFNPTAVPGSPFYANTGYNVGDYKRGSETLFEAGTQWRKSFERSDISFMTAYLYENQLSYDYPIEGYGDAVAVINDFVLVGFSANRAIDKLLLNLDLALSLGVQPKESSFPGITVVGSGLDSQKDQLGASLGVEYAISSDQSISLGVQANKVLNQRKTLSSQQTNVNDRIFGSWLVRYRNARSNGNLVISSTLQGDLATDSLFVSLGLDYAITDHWAVAGQIISTTANQQTPMVLFDADVRVGATVTYSF</sequence>
<feature type="chain" id="PRO_5006425126" description="DUF1302 domain-containing protein" evidence="1">
    <location>
        <begin position="22"/>
        <end position="484"/>
    </location>
</feature>
<protein>
    <recommendedName>
        <fullName evidence="4">DUF1302 domain-containing protein</fullName>
    </recommendedName>
</protein>
<comment type="caution">
    <text evidence="2">The sequence shown here is derived from an EMBL/GenBank/DDBJ whole genome shotgun (WGS) entry which is preliminary data.</text>
</comment>
<evidence type="ECO:0008006" key="4">
    <source>
        <dbReference type="Google" id="ProtNLM"/>
    </source>
</evidence>
<evidence type="ECO:0000313" key="2">
    <source>
        <dbReference type="EMBL" id="KRO93791.1"/>
    </source>
</evidence>
<accession>A0A0R2U2Y2</accession>
<organism evidence="2 3">
    <name type="scientific">SAR92 bacterium BACL26 MAG-121220-bin70</name>
    <dbReference type="NCBI Taxonomy" id="1655626"/>
    <lineage>
        <taxon>Bacteria</taxon>
        <taxon>Pseudomonadati</taxon>
        <taxon>Pseudomonadota</taxon>
        <taxon>Gammaproteobacteria</taxon>
        <taxon>Cellvibrionales</taxon>
        <taxon>Porticoccaceae</taxon>
        <taxon>SAR92 clade</taxon>
    </lineage>
</organism>
<dbReference type="EMBL" id="LICA01000210">
    <property type="protein sequence ID" value="KRO93791.1"/>
    <property type="molecule type" value="Genomic_DNA"/>
</dbReference>
<dbReference type="AlphaFoldDB" id="A0A0R2U2Y2"/>
<proteinExistence type="predicted"/>
<name>A0A0R2U2Y2_9GAMM</name>
<evidence type="ECO:0000313" key="3">
    <source>
        <dbReference type="Proteomes" id="UP000051213"/>
    </source>
</evidence>
<dbReference type="Proteomes" id="UP000051213">
    <property type="component" value="Unassembled WGS sequence"/>
</dbReference>
<gene>
    <name evidence="2" type="ORF">ABS24_08485</name>
</gene>
<keyword evidence="1" id="KW-0732">Signal</keyword>